<dbReference type="EMBL" id="HBHW01026662">
    <property type="protein sequence ID" value="CAE0052659.1"/>
    <property type="molecule type" value="Transcribed_RNA"/>
</dbReference>
<keyword evidence="1" id="KW-1133">Transmembrane helix</keyword>
<sequence length="186" mass="20194">MAFVPGLNVGGLAGTRTRNVNRERHYGARIARRRVGQLRMSGGFPPPSDGGGRRPGGGENGFLAALLLFIVGGARTVASPNGQLFLFGFVLYLFFSGNFMFVFNTLFTFFAVATLLPVLLMLVFRLYMSRNLVEGNCTNCGSPVAGIRNQSFRCTRCGTKLEAGRDGRFSISDPSSATMDVSFRED</sequence>
<evidence type="ECO:0000313" key="2">
    <source>
        <dbReference type="EMBL" id="CAE0052659.1"/>
    </source>
</evidence>
<feature type="transmembrane region" description="Helical" evidence="1">
    <location>
        <begin position="109"/>
        <end position="128"/>
    </location>
</feature>
<keyword evidence="1" id="KW-0472">Membrane</keyword>
<accession>A0A7S2ZVB2</accession>
<protein>
    <submittedName>
        <fullName evidence="2">Uncharacterized protein</fullName>
    </submittedName>
</protein>
<evidence type="ECO:0000256" key="1">
    <source>
        <dbReference type="SAM" id="Phobius"/>
    </source>
</evidence>
<reference evidence="2" key="1">
    <citation type="submission" date="2021-01" db="EMBL/GenBank/DDBJ databases">
        <authorList>
            <person name="Corre E."/>
            <person name="Pelletier E."/>
            <person name="Niang G."/>
            <person name="Scheremetjew M."/>
            <person name="Finn R."/>
            <person name="Kale V."/>
            <person name="Holt S."/>
            <person name="Cochrane G."/>
            <person name="Meng A."/>
            <person name="Brown T."/>
            <person name="Cohen L."/>
        </authorList>
    </citation>
    <scope>NUCLEOTIDE SEQUENCE</scope>
    <source>
        <strain evidence="2">CCMP 769</strain>
    </source>
</reference>
<feature type="transmembrane region" description="Helical" evidence="1">
    <location>
        <begin position="61"/>
        <end position="77"/>
    </location>
</feature>
<organism evidence="2">
    <name type="scientific">Rhodosorus marinus</name>
    <dbReference type="NCBI Taxonomy" id="101924"/>
    <lineage>
        <taxon>Eukaryota</taxon>
        <taxon>Rhodophyta</taxon>
        <taxon>Stylonematophyceae</taxon>
        <taxon>Stylonematales</taxon>
        <taxon>Stylonemataceae</taxon>
        <taxon>Rhodosorus</taxon>
    </lineage>
</organism>
<feature type="transmembrane region" description="Helical" evidence="1">
    <location>
        <begin position="84"/>
        <end position="103"/>
    </location>
</feature>
<dbReference type="AlphaFoldDB" id="A0A7S2ZVB2"/>
<keyword evidence="1" id="KW-0812">Transmembrane</keyword>
<name>A0A7S2ZVB2_9RHOD</name>
<dbReference type="CDD" id="cd00029">
    <property type="entry name" value="C1"/>
    <property type="match status" value="1"/>
</dbReference>
<gene>
    <name evidence="2" type="ORF">RMAR00112_LOCUS20686</name>
</gene>
<proteinExistence type="predicted"/>